<gene>
    <name evidence="1" type="ordered locus">Sph21_4048</name>
</gene>
<proteinExistence type="predicted"/>
<accession>F4C7G1</accession>
<name>F4C7G1_SPHS2</name>
<reference evidence="1" key="1">
    <citation type="submission" date="2011-03" db="EMBL/GenBank/DDBJ databases">
        <title>Complete sequence of Sphingobacterium sp. 21.</title>
        <authorList>
            <consortium name="US DOE Joint Genome Institute"/>
            <person name="Lucas S."/>
            <person name="Copeland A."/>
            <person name="Lapidus A."/>
            <person name="Cheng J.-F."/>
            <person name="Goodwin L."/>
            <person name="Pitluck S."/>
            <person name="Davenport K."/>
            <person name="Detter J.C."/>
            <person name="Han C."/>
            <person name="Tapia R."/>
            <person name="Land M."/>
            <person name="Hauser L."/>
            <person name="Kyrpides N."/>
            <person name="Ivanova N."/>
            <person name="Ovchinnikova G."/>
            <person name="Pagani I."/>
            <person name="Siebers A.K."/>
            <person name="Allgaier M."/>
            <person name="Thelen M.P."/>
            <person name="Hugenholtz P."/>
            <person name="Woyke T."/>
        </authorList>
    </citation>
    <scope>NUCLEOTIDE SEQUENCE</scope>
    <source>
        <strain evidence="1">21</strain>
    </source>
</reference>
<protein>
    <submittedName>
        <fullName evidence="1">Uncharacterized protein</fullName>
    </submittedName>
</protein>
<organism evidence="1">
    <name type="scientific">Sphingobacterium sp. (strain 21)</name>
    <dbReference type="NCBI Taxonomy" id="743722"/>
    <lineage>
        <taxon>Bacteria</taxon>
        <taxon>Pseudomonadati</taxon>
        <taxon>Bacteroidota</taxon>
        <taxon>Sphingobacteriia</taxon>
        <taxon>Sphingobacteriales</taxon>
        <taxon>Sphingobacteriaceae</taxon>
        <taxon>Sphingobacterium</taxon>
    </lineage>
</organism>
<dbReference type="HOGENOM" id="CLU_2425412_0_0_10"/>
<dbReference type="EMBL" id="CP002584">
    <property type="protein sequence ID" value="ADZ80582.1"/>
    <property type="molecule type" value="Genomic_DNA"/>
</dbReference>
<sequence length="91" mass="10869">MIALALWSCSKDNFEIETETDIYTWNRELYRITPSYKYINNVRISDEPKEEFVSYDVIKLSSQQAQQQQDSLFQASNGKYLYRFKKVSTHK</sequence>
<dbReference type="AlphaFoldDB" id="F4C7G1"/>
<dbReference type="KEGG" id="shg:Sph21_4048"/>
<evidence type="ECO:0000313" key="1">
    <source>
        <dbReference type="EMBL" id="ADZ80582.1"/>
    </source>
</evidence>
<dbReference type="PATRIC" id="fig|743722.3.peg.4314"/>